<name>A0A9D4G0T1_DREPO</name>
<dbReference type="EMBL" id="JAIWYP010000006">
    <property type="protein sequence ID" value="KAH3808047.1"/>
    <property type="molecule type" value="Genomic_DNA"/>
</dbReference>
<dbReference type="Proteomes" id="UP000828390">
    <property type="component" value="Unassembled WGS sequence"/>
</dbReference>
<keyword evidence="2" id="KW-1185">Reference proteome</keyword>
<reference evidence="1" key="1">
    <citation type="journal article" date="2019" name="bioRxiv">
        <title>The Genome of the Zebra Mussel, Dreissena polymorpha: A Resource for Invasive Species Research.</title>
        <authorList>
            <person name="McCartney M.A."/>
            <person name="Auch B."/>
            <person name="Kono T."/>
            <person name="Mallez S."/>
            <person name="Zhang Y."/>
            <person name="Obille A."/>
            <person name="Becker A."/>
            <person name="Abrahante J.E."/>
            <person name="Garbe J."/>
            <person name="Badalamenti J.P."/>
            <person name="Herman A."/>
            <person name="Mangelson H."/>
            <person name="Liachko I."/>
            <person name="Sullivan S."/>
            <person name="Sone E.D."/>
            <person name="Koren S."/>
            <person name="Silverstein K.A.T."/>
            <person name="Beckman K.B."/>
            <person name="Gohl D.M."/>
        </authorList>
    </citation>
    <scope>NUCLEOTIDE SEQUENCE</scope>
    <source>
        <strain evidence="1">Duluth1</strain>
        <tissue evidence="1">Whole animal</tissue>
    </source>
</reference>
<comment type="caution">
    <text evidence="1">The sequence shown here is derived from an EMBL/GenBank/DDBJ whole genome shotgun (WGS) entry which is preliminary data.</text>
</comment>
<protein>
    <submittedName>
        <fullName evidence="1">Uncharacterized protein</fullName>
    </submittedName>
</protein>
<gene>
    <name evidence="1" type="ORF">DPMN_136395</name>
</gene>
<reference evidence="1" key="2">
    <citation type="submission" date="2020-11" db="EMBL/GenBank/DDBJ databases">
        <authorList>
            <person name="McCartney M.A."/>
            <person name="Auch B."/>
            <person name="Kono T."/>
            <person name="Mallez S."/>
            <person name="Becker A."/>
            <person name="Gohl D.M."/>
            <person name="Silverstein K.A.T."/>
            <person name="Koren S."/>
            <person name="Bechman K.B."/>
            <person name="Herman A."/>
            <person name="Abrahante J.E."/>
            <person name="Garbe J."/>
        </authorList>
    </citation>
    <scope>NUCLEOTIDE SEQUENCE</scope>
    <source>
        <strain evidence="1">Duluth1</strain>
        <tissue evidence="1">Whole animal</tissue>
    </source>
</reference>
<dbReference type="AlphaFoldDB" id="A0A9D4G0T1"/>
<sequence>MTQIEKMKEQLPPIARECAELHGKLDIFYVNKIMKFDIELNELDWLNKKFIDSGSFSKVFKSEWKREQIPVALKVGICFIY</sequence>
<proteinExistence type="predicted"/>
<evidence type="ECO:0000313" key="1">
    <source>
        <dbReference type="EMBL" id="KAH3808047.1"/>
    </source>
</evidence>
<evidence type="ECO:0000313" key="2">
    <source>
        <dbReference type="Proteomes" id="UP000828390"/>
    </source>
</evidence>
<accession>A0A9D4G0T1</accession>
<organism evidence="1 2">
    <name type="scientific">Dreissena polymorpha</name>
    <name type="common">Zebra mussel</name>
    <name type="synonym">Mytilus polymorpha</name>
    <dbReference type="NCBI Taxonomy" id="45954"/>
    <lineage>
        <taxon>Eukaryota</taxon>
        <taxon>Metazoa</taxon>
        <taxon>Spiralia</taxon>
        <taxon>Lophotrochozoa</taxon>
        <taxon>Mollusca</taxon>
        <taxon>Bivalvia</taxon>
        <taxon>Autobranchia</taxon>
        <taxon>Heteroconchia</taxon>
        <taxon>Euheterodonta</taxon>
        <taxon>Imparidentia</taxon>
        <taxon>Neoheterodontei</taxon>
        <taxon>Myida</taxon>
        <taxon>Dreissenoidea</taxon>
        <taxon>Dreissenidae</taxon>
        <taxon>Dreissena</taxon>
    </lineage>
</organism>